<proteinExistence type="predicted"/>
<accession>A0A0C4F0I3</accession>
<keyword evidence="4" id="KW-1185">Reference proteome</keyword>
<feature type="compositionally biased region" description="Acidic residues" evidence="1">
    <location>
        <begin position="98"/>
        <end position="115"/>
    </location>
</feature>
<evidence type="ECO:0000313" key="2">
    <source>
        <dbReference type="EMBL" id="OAV96634.1"/>
    </source>
</evidence>
<dbReference type="AlphaFoldDB" id="A0A0C4F0I3"/>
<reference evidence="2" key="1">
    <citation type="submission" date="2009-11" db="EMBL/GenBank/DDBJ databases">
        <authorList>
            <consortium name="The Broad Institute Genome Sequencing Platform"/>
            <person name="Ward D."/>
            <person name="Feldgarden M."/>
            <person name="Earl A."/>
            <person name="Young S.K."/>
            <person name="Zeng Q."/>
            <person name="Koehrsen M."/>
            <person name="Alvarado L."/>
            <person name="Berlin A."/>
            <person name="Bochicchio J."/>
            <person name="Borenstein D."/>
            <person name="Chapman S.B."/>
            <person name="Chen Z."/>
            <person name="Engels R."/>
            <person name="Freedman E."/>
            <person name="Gellesch M."/>
            <person name="Goldberg J."/>
            <person name="Griggs A."/>
            <person name="Gujja S."/>
            <person name="Heilman E."/>
            <person name="Heiman D."/>
            <person name="Hepburn T."/>
            <person name="Howarth C."/>
            <person name="Jen D."/>
            <person name="Larson L."/>
            <person name="Lewis B."/>
            <person name="Mehta T."/>
            <person name="Park D."/>
            <person name="Pearson M."/>
            <person name="Roberts A."/>
            <person name="Saif S."/>
            <person name="Shea T."/>
            <person name="Shenoy N."/>
            <person name="Sisk P."/>
            <person name="Stolte C."/>
            <person name="Sykes S."/>
            <person name="Thomson T."/>
            <person name="Walk T."/>
            <person name="White J."/>
            <person name="Yandava C."/>
            <person name="Izard J."/>
            <person name="Baranova O.V."/>
            <person name="Blanton J.M."/>
            <person name="Tanner A.C."/>
            <person name="Dewhirst F.E."/>
            <person name="Haas B."/>
            <person name="Nusbaum C."/>
            <person name="Birren B."/>
        </authorList>
    </citation>
    <scope>NUCLEOTIDE SEQUENCE [LARGE SCALE GENOMIC DNA]</scope>
    <source>
        <strain evidence="2">1-1 BBBD Race 1</strain>
    </source>
</reference>
<evidence type="ECO:0000313" key="3">
    <source>
        <dbReference type="EnsemblFungi" id="PTTG_06600-t43_1-p1"/>
    </source>
</evidence>
<dbReference type="EMBL" id="ADAS02000018">
    <property type="protein sequence ID" value="OAV96634.1"/>
    <property type="molecule type" value="Genomic_DNA"/>
</dbReference>
<reference evidence="3 4" key="3">
    <citation type="journal article" date="2017" name="G3 (Bethesda)">
        <title>Comparative analysis highlights variable genome content of wheat rusts and divergence of the mating loci.</title>
        <authorList>
            <person name="Cuomo C.A."/>
            <person name="Bakkeren G."/>
            <person name="Khalil H.B."/>
            <person name="Panwar V."/>
            <person name="Joly D."/>
            <person name="Linning R."/>
            <person name="Sakthikumar S."/>
            <person name="Song X."/>
            <person name="Adiconis X."/>
            <person name="Fan L."/>
            <person name="Goldberg J.M."/>
            <person name="Levin J.Z."/>
            <person name="Young S."/>
            <person name="Zeng Q."/>
            <person name="Anikster Y."/>
            <person name="Bruce M."/>
            <person name="Wang M."/>
            <person name="Yin C."/>
            <person name="McCallum B."/>
            <person name="Szabo L.J."/>
            <person name="Hulbert S."/>
            <person name="Chen X."/>
            <person name="Fellers J.P."/>
        </authorList>
    </citation>
    <scope>NUCLEOTIDE SEQUENCE</scope>
    <source>
        <strain evidence="3">isolate 1-1 / race 1 (BBBD)</strain>
        <strain evidence="4">Isolate 1-1 / race 1 (BBBD)</strain>
    </source>
</reference>
<evidence type="ECO:0000256" key="1">
    <source>
        <dbReference type="SAM" id="MobiDB-lite"/>
    </source>
</evidence>
<organism evidence="2">
    <name type="scientific">Puccinia triticina (isolate 1-1 / race 1 (BBBD))</name>
    <name type="common">Brown leaf rust fungus</name>
    <dbReference type="NCBI Taxonomy" id="630390"/>
    <lineage>
        <taxon>Eukaryota</taxon>
        <taxon>Fungi</taxon>
        <taxon>Dikarya</taxon>
        <taxon>Basidiomycota</taxon>
        <taxon>Pucciniomycotina</taxon>
        <taxon>Pucciniomycetes</taxon>
        <taxon>Pucciniales</taxon>
        <taxon>Pucciniaceae</taxon>
        <taxon>Puccinia</taxon>
    </lineage>
</organism>
<dbReference type="Proteomes" id="UP000005240">
    <property type="component" value="Unassembled WGS sequence"/>
</dbReference>
<evidence type="ECO:0008006" key="5">
    <source>
        <dbReference type="Google" id="ProtNLM"/>
    </source>
</evidence>
<sequence>MAAEVDRLMTKNTGIDPNLSENHIRCFCHKIALILNAGIKAIQLSSNGLVPSQGQVLGLVPGLAPILEESEEIEDAPQFTVEDVILGVENNNQVETENNNDEVINDMDSEDPDSWEETREGKNRVDKILKKVNSWLRFQI</sequence>
<dbReference type="VEuPathDB" id="FungiDB:PTTG_06600"/>
<name>A0A0C4F0I3_PUCT1</name>
<protein>
    <recommendedName>
        <fullName evidence="5">HAT C-terminal dimerisation domain-containing protein</fullName>
    </recommendedName>
</protein>
<reference evidence="3" key="4">
    <citation type="submission" date="2025-05" db="UniProtKB">
        <authorList>
            <consortium name="EnsemblFungi"/>
        </authorList>
    </citation>
    <scope>IDENTIFICATION</scope>
    <source>
        <strain evidence="3">isolate 1-1 / race 1 (BBBD)</strain>
    </source>
</reference>
<reference evidence="2" key="2">
    <citation type="submission" date="2016-05" db="EMBL/GenBank/DDBJ databases">
        <title>Comparative analysis highlights variable genome content of wheat rusts and divergence of the mating loci.</title>
        <authorList>
            <person name="Cuomo C.A."/>
            <person name="Bakkeren G."/>
            <person name="Szabo L."/>
            <person name="Khalil H."/>
            <person name="Joly D."/>
            <person name="Goldberg J."/>
            <person name="Young S."/>
            <person name="Zeng Q."/>
            <person name="Fellers J."/>
        </authorList>
    </citation>
    <scope>NUCLEOTIDE SEQUENCE [LARGE SCALE GENOMIC DNA]</scope>
    <source>
        <strain evidence="2">1-1 BBBD Race 1</strain>
    </source>
</reference>
<gene>
    <name evidence="2" type="ORF">PTTG_06600</name>
</gene>
<feature type="region of interest" description="Disordered" evidence="1">
    <location>
        <begin position="96"/>
        <end position="120"/>
    </location>
</feature>
<dbReference type="OMA" id="IEDAPQF"/>
<dbReference type="EnsemblFungi" id="PTTG_06600-t43_1">
    <property type="protein sequence ID" value="PTTG_06600-t43_1-p1"/>
    <property type="gene ID" value="PTTG_06600"/>
</dbReference>
<dbReference type="OrthoDB" id="2506071at2759"/>
<evidence type="ECO:0000313" key="4">
    <source>
        <dbReference type="Proteomes" id="UP000005240"/>
    </source>
</evidence>